<gene>
    <name evidence="1" type="ordered locus">BURPS1710b_A2024</name>
</gene>
<protein>
    <submittedName>
        <fullName evidence="1">Uncharacterized protein</fullName>
    </submittedName>
</protein>
<reference evidence="1 2" key="1">
    <citation type="submission" date="2005-09" db="EMBL/GenBank/DDBJ databases">
        <authorList>
            <person name="Woods D.E."/>
            <person name="Nierman W.C."/>
        </authorList>
    </citation>
    <scope>NUCLEOTIDE SEQUENCE [LARGE SCALE GENOMIC DNA]</scope>
    <source>
        <strain evidence="1 2">1710b</strain>
    </source>
</reference>
<accession>Q3JGX8</accession>
<organism evidence="1 2">
    <name type="scientific">Burkholderia pseudomallei (strain 1710b)</name>
    <dbReference type="NCBI Taxonomy" id="320372"/>
    <lineage>
        <taxon>Bacteria</taxon>
        <taxon>Pseudomonadati</taxon>
        <taxon>Pseudomonadota</taxon>
        <taxon>Betaproteobacteria</taxon>
        <taxon>Burkholderiales</taxon>
        <taxon>Burkholderiaceae</taxon>
        <taxon>Burkholderia</taxon>
        <taxon>pseudomallei group</taxon>
    </lineage>
</organism>
<evidence type="ECO:0000313" key="1">
    <source>
        <dbReference type="EMBL" id="ABA52411.1"/>
    </source>
</evidence>
<dbReference type="Proteomes" id="UP000002700">
    <property type="component" value="Chromosome II"/>
</dbReference>
<sequence length="31" mass="3547">MNQHIRAKNGVKYFSKIRSIMCSMVTGIDFA</sequence>
<name>Q3JGX8_BURP1</name>
<dbReference type="KEGG" id="bpm:BURPS1710b_A2024"/>
<dbReference type="AlphaFoldDB" id="Q3JGX8"/>
<proteinExistence type="predicted"/>
<evidence type="ECO:0000313" key="2">
    <source>
        <dbReference type="Proteomes" id="UP000002700"/>
    </source>
</evidence>
<dbReference type="EMBL" id="CP000125">
    <property type="protein sequence ID" value="ABA52411.1"/>
    <property type="molecule type" value="Genomic_DNA"/>
</dbReference>
<dbReference type="EnsemblBacteria" id="ABA52411">
    <property type="protein sequence ID" value="ABA52411"/>
    <property type="gene ID" value="BURPS1710b_A2024"/>
</dbReference>
<dbReference type="HOGENOM" id="CLU_3395532_0_0_4"/>